<accession>A0A4D6LN00</accession>
<protein>
    <submittedName>
        <fullName evidence="2">Uncharacterized protein</fullName>
    </submittedName>
</protein>
<evidence type="ECO:0000256" key="1">
    <source>
        <dbReference type="SAM" id="MobiDB-lite"/>
    </source>
</evidence>
<dbReference type="EMBL" id="CP039348">
    <property type="protein sequence ID" value="QCD89911.1"/>
    <property type="molecule type" value="Genomic_DNA"/>
</dbReference>
<evidence type="ECO:0000313" key="2">
    <source>
        <dbReference type="EMBL" id="QCD89911.1"/>
    </source>
</evidence>
<reference evidence="2 3" key="1">
    <citation type="submission" date="2019-04" db="EMBL/GenBank/DDBJ databases">
        <title>An improved genome assembly and genetic linkage map for asparagus bean, Vigna unguiculata ssp. sesquipedialis.</title>
        <authorList>
            <person name="Xia Q."/>
            <person name="Zhang R."/>
            <person name="Dong Y."/>
        </authorList>
    </citation>
    <scope>NUCLEOTIDE SEQUENCE [LARGE SCALE GENOMIC DNA]</scope>
    <source>
        <tissue evidence="2">Leaf</tissue>
    </source>
</reference>
<evidence type="ECO:0000313" key="3">
    <source>
        <dbReference type="Proteomes" id="UP000501690"/>
    </source>
</evidence>
<keyword evidence="3" id="KW-1185">Reference proteome</keyword>
<proteinExistence type="predicted"/>
<organism evidence="2 3">
    <name type="scientific">Vigna unguiculata</name>
    <name type="common">Cowpea</name>
    <dbReference type="NCBI Taxonomy" id="3917"/>
    <lineage>
        <taxon>Eukaryota</taxon>
        <taxon>Viridiplantae</taxon>
        <taxon>Streptophyta</taxon>
        <taxon>Embryophyta</taxon>
        <taxon>Tracheophyta</taxon>
        <taxon>Spermatophyta</taxon>
        <taxon>Magnoliopsida</taxon>
        <taxon>eudicotyledons</taxon>
        <taxon>Gunneridae</taxon>
        <taxon>Pentapetalae</taxon>
        <taxon>rosids</taxon>
        <taxon>fabids</taxon>
        <taxon>Fabales</taxon>
        <taxon>Fabaceae</taxon>
        <taxon>Papilionoideae</taxon>
        <taxon>50 kb inversion clade</taxon>
        <taxon>NPAAA clade</taxon>
        <taxon>indigoferoid/millettioid clade</taxon>
        <taxon>Phaseoleae</taxon>
        <taxon>Vigna</taxon>
    </lineage>
</organism>
<feature type="region of interest" description="Disordered" evidence="1">
    <location>
        <begin position="44"/>
        <end position="67"/>
    </location>
</feature>
<name>A0A4D6LN00_VIGUN</name>
<sequence>MVAPHPSDVIPWTLLMGVPGGALTIGLNSMDLVDVIPRRPRGGASCKGVIPRRPRGDAALLGRNSTT</sequence>
<gene>
    <name evidence="2" type="ORF">DEO72_LG4g863</name>
</gene>
<dbReference type="Proteomes" id="UP000501690">
    <property type="component" value="Linkage Group LG4"/>
</dbReference>
<dbReference type="AlphaFoldDB" id="A0A4D6LN00"/>